<gene>
    <name evidence="1" type="primary">BQ5605_C017g08316</name>
    <name evidence="1" type="ORF">BQ5605_C017G08316</name>
</gene>
<sequence>MSINPSTHTTSFSYTSFIPLPGRLLFREFNLETFVLVASSRVERRDDRFIVSSPGGKAFAQRMGWDDKDGTFGILKSLTKCVTGRSALEEQAQDQKRLVWEADVNDKRYQLADLVEWYSRLVRHFFSKYCLLACSRSRHNRCARDRVAVPEKPRFWYDRTKLLSQHGMTVHFSGDLGLKDFRSPTGTPKMNLDDLRRIIPLLRDKKLEFRLAQGRPADSDSSEDDL</sequence>
<evidence type="ECO:0000313" key="1">
    <source>
        <dbReference type="EMBL" id="SGY19793.1"/>
    </source>
</evidence>
<name>A0A2X0LYD3_9BASI</name>
<evidence type="ECO:0000313" key="2">
    <source>
        <dbReference type="Proteomes" id="UP000249464"/>
    </source>
</evidence>
<dbReference type="STRING" id="796604.A0A2X0LYD3"/>
<dbReference type="EMBL" id="FQNC01000017">
    <property type="protein sequence ID" value="SGY19793.1"/>
    <property type="molecule type" value="Genomic_DNA"/>
</dbReference>
<protein>
    <submittedName>
        <fullName evidence="1">BQ5605_C017g08316 protein</fullName>
    </submittedName>
</protein>
<proteinExistence type="predicted"/>
<accession>A0A2X0LYD3</accession>
<organism evidence="1 2">
    <name type="scientific">Microbotryum silenes-dioicae</name>
    <dbReference type="NCBI Taxonomy" id="796604"/>
    <lineage>
        <taxon>Eukaryota</taxon>
        <taxon>Fungi</taxon>
        <taxon>Dikarya</taxon>
        <taxon>Basidiomycota</taxon>
        <taxon>Pucciniomycotina</taxon>
        <taxon>Microbotryomycetes</taxon>
        <taxon>Microbotryales</taxon>
        <taxon>Microbotryaceae</taxon>
        <taxon>Microbotryum</taxon>
    </lineage>
</organism>
<dbReference type="Proteomes" id="UP000249464">
    <property type="component" value="Unassembled WGS sequence"/>
</dbReference>
<reference evidence="1 2" key="1">
    <citation type="submission" date="2016-11" db="EMBL/GenBank/DDBJ databases">
        <authorList>
            <person name="Jaros S."/>
            <person name="Januszkiewicz K."/>
            <person name="Wedrychowicz H."/>
        </authorList>
    </citation>
    <scope>NUCLEOTIDE SEQUENCE [LARGE SCALE GENOMIC DNA]</scope>
</reference>
<keyword evidence="2" id="KW-1185">Reference proteome</keyword>
<dbReference type="AlphaFoldDB" id="A0A2X0LYD3"/>